<dbReference type="EMBL" id="WNYA01000003">
    <property type="protein sequence ID" value="KAG8583988.1"/>
    <property type="molecule type" value="Genomic_DNA"/>
</dbReference>
<dbReference type="InterPro" id="IPR027410">
    <property type="entry name" value="TCP-1-like_intermed_sf"/>
</dbReference>
<dbReference type="PANTHER" id="PTHR46787">
    <property type="entry name" value="SYNDROMES PUTATIVE CHAPERONIN-RELATED"/>
    <property type="match status" value="1"/>
</dbReference>
<dbReference type="GO" id="GO:0051082">
    <property type="term" value="F:unfolded protein binding"/>
    <property type="evidence" value="ECO:0007669"/>
    <property type="project" value="InterPro"/>
</dbReference>
<dbReference type="GO" id="GO:0005737">
    <property type="term" value="C:cytoplasm"/>
    <property type="evidence" value="ECO:0007669"/>
    <property type="project" value="TreeGrafter"/>
</dbReference>
<dbReference type="SUPFAM" id="SSF52029">
    <property type="entry name" value="GroEL apical domain-like"/>
    <property type="match status" value="1"/>
</dbReference>
<dbReference type="PANTHER" id="PTHR46787:SF1">
    <property type="entry name" value="MOLECULAR CHAPERONE MKKS"/>
    <property type="match status" value="1"/>
</dbReference>
<dbReference type="Gene3D" id="1.10.560.10">
    <property type="entry name" value="GroEL-like equatorial domain"/>
    <property type="match status" value="1"/>
</dbReference>
<evidence type="ECO:0008006" key="3">
    <source>
        <dbReference type="Google" id="ProtNLM"/>
    </source>
</evidence>
<dbReference type="InterPro" id="IPR002423">
    <property type="entry name" value="Cpn60/GroEL/TCP-1"/>
</dbReference>
<keyword evidence="2" id="KW-1185">Reference proteome</keyword>
<dbReference type="Gene3D" id="3.30.260.10">
    <property type="entry name" value="TCP-1-like chaperonin intermediate domain"/>
    <property type="match status" value="1"/>
</dbReference>
<evidence type="ECO:0000313" key="2">
    <source>
        <dbReference type="Proteomes" id="UP000824782"/>
    </source>
</evidence>
<proteinExistence type="predicted"/>
<dbReference type="InterPro" id="IPR028790">
    <property type="entry name" value="MKKS"/>
</dbReference>
<sequence>MERVELKKPSLCTARPLTSASLREALRVMQMMVTSCYGPNGRLKQVHNGSGGCVTTTSHSSALLGGLSLSHPVLQVLVASIRNHISTFSDCGLFAAILCCNLLERCLRLPLSSHKMIRITKSLLDVCLTYLKSEDCACKVNVDFTHSRWLLDMTRSILASKPACMMTMKEVDHVSLLIVKSFLHKVPSESGPDRVLGRTLTVTIEGPSVMQSAFVPGMLIEVSPYSWSRLMPSSGPPSADVTLALFSVSLCGEFSDAGDGAVEVMAGVDPEKVILDELIVLGKQMVDDHVQILLCQKVIHPSLKQYLKERGVLAVDRIGAALMEPLTQMTGAQPIASLCPAPTTCYGRLRQISQVSYGNKQYLHLVPYETAVCSIVLCNRNETSVKELKRTCQTAEHTLNLLLKDPWLLLGGGCTEAHVAAYIRHKSLSVHSRYLKELGCTASEYKLVADCFCFAFEAAARSLEHDGGEVLTDLQDGHFWSVPPDIDGEHVDTKHVCGCRLLNKGDGPRWTVLGSPYEPFSPRNRTEISSLLLAKETLVLDSFTAKCNAIRVAVDTTGLILDVAYVIKDEN</sequence>
<dbReference type="GO" id="GO:0051131">
    <property type="term" value="P:chaperone-mediated protein complex assembly"/>
    <property type="evidence" value="ECO:0007669"/>
    <property type="project" value="TreeGrafter"/>
</dbReference>
<dbReference type="GO" id="GO:0005524">
    <property type="term" value="F:ATP binding"/>
    <property type="evidence" value="ECO:0007669"/>
    <property type="project" value="InterPro"/>
</dbReference>
<protein>
    <recommendedName>
        <fullName evidence="3">McKusick-Kaufman syndrome</fullName>
    </recommendedName>
</protein>
<dbReference type="GO" id="GO:0032502">
    <property type="term" value="P:developmental process"/>
    <property type="evidence" value="ECO:0007669"/>
    <property type="project" value="TreeGrafter"/>
</dbReference>
<dbReference type="GO" id="GO:0006457">
    <property type="term" value="P:protein folding"/>
    <property type="evidence" value="ECO:0007669"/>
    <property type="project" value="InterPro"/>
</dbReference>
<dbReference type="InterPro" id="IPR027409">
    <property type="entry name" value="GroEL-like_apical_dom_sf"/>
</dbReference>
<organism evidence="1 2">
    <name type="scientific">Engystomops pustulosus</name>
    <name type="common">Tungara frog</name>
    <name type="synonym">Physalaemus pustulosus</name>
    <dbReference type="NCBI Taxonomy" id="76066"/>
    <lineage>
        <taxon>Eukaryota</taxon>
        <taxon>Metazoa</taxon>
        <taxon>Chordata</taxon>
        <taxon>Craniata</taxon>
        <taxon>Vertebrata</taxon>
        <taxon>Euteleostomi</taxon>
        <taxon>Amphibia</taxon>
        <taxon>Batrachia</taxon>
        <taxon>Anura</taxon>
        <taxon>Neobatrachia</taxon>
        <taxon>Hyloidea</taxon>
        <taxon>Leptodactylidae</taxon>
        <taxon>Leiuperinae</taxon>
        <taxon>Engystomops</taxon>
    </lineage>
</organism>
<dbReference type="InterPro" id="IPR027413">
    <property type="entry name" value="GROEL-like_equatorial_sf"/>
</dbReference>
<dbReference type="GO" id="GO:0060271">
    <property type="term" value="P:cilium assembly"/>
    <property type="evidence" value="ECO:0007669"/>
    <property type="project" value="InterPro"/>
</dbReference>
<dbReference type="GO" id="GO:0005634">
    <property type="term" value="C:nucleus"/>
    <property type="evidence" value="ECO:0007669"/>
    <property type="project" value="TreeGrafter"/>
</dbReference>
<dbReference type="Gene3D" id="3.50.7.10">
    <property type="entry name" value="GroEL"/>
    <property type="match status" value="1"/>
</dbReference>
<name>A0AAV7CI44_ENGPU</name>
<accession>A0AAV7CI44</accession>
<comment type="caution">
    <text evidence="1">The sequence shown here is derived from an EMBL/GenBank/DDBJ whole genome shotgun (WGS) entry which is preliminary data.</text>
</comment>
<dbReference type="Proteomes" id="UP000824782">
    <property type="component" value="Unassembled WGS sequence"/>
</dbReference>
<gene>
    <name evidence="1" type="ORF">GDO81_008627</name>
</gene>
<dbReference type="GO" id="GO:1902636">
    <property type="term" value="C:kinociliary basal body"/>
    <property type="evidence" value="ECO:0007669"/>
    <property type="project" value="TreeGrafter"/>
</dbReference>
<dbReference type="AlphaFoldDB" id="A0AAV7CI44"/>
<dbReference type="SUPFAM" id="SSF48592">
    <property type="entry name" value="GroEL equatorial domain-like"/>
    <property type="match status" value="1"/>
</dbReference>
<reference evidence="1" key="1">
    <citation type="thesis" date="2020" institute="ProQuest LLC" country="789 East Eisenhower Parkway, Ann Arbor, MI, USA">
        <title>Comparative Genomics and Chromosome Evolution.</title>
        <authorList>
            <person name="Mudd A.B."/>
        </authorList>
    </citation>
    <scope>NUCLEOTIDE SEQUENCE</scope>
    <source>
        <strain evidence="1">237g6f4</strain>
        <tissue evidence="1">Blood</tissue>
    </source>
</reference>
<evidence type="ECO:0000313" key="1">
    <source>
        <dbReference type="EMBL" id="KAG8583988.1"/>
    </source>
</evidence>
<dbReference type="Pfam" id="PF00118">
    <property type="entry name" value="Cpn60_TCP1"/>
    <property type="match status" value="1"/>
</dbReference>